<sequence>MNTQPQMNGQQSQNGIGRATAVDSNHVGVEDVTEVDGGLVLRPNPTTSLEIQELIRAMETSNQLNHQRLQNMAQTIATQNAQINERFDRLLGQQNGQNGNQEAPNGVPAAGPQAEVQPKALGANPPQANPPAGGNPSLAINIQPIGNNPYVGANQFQGFLPYNRFRPQVHWGQESTSLVLILIVSWNRRIGRPVYRRPYPGYFDQEEFPQGFKVPNFALFQETDFSRLWSILADSRLNVLKLDIISP</sequence>
<proteinExistence type="predicted"/>
<comment type="caution">
    <text evidence="2">The sequence shown here is derived from an EMBL/GenBank/DDBJ whole genome shotgun (WGS) entry which is preliminary data.</text>
</comment>
<dbReference type="EMBL" id="JAJFAZ020000006">
    <property type="protein sequence ID" value="KAI5323983.1"/>
    <property type="molecule type" value="Genomic_DNA"/>
</dbReference>
<name>A0AAD4VGD9_PRUDU</name>
<gene>
    <name evidence="2" type="ORF">L3X38_033056</name>
</gene>
<organism evidence="2 3">
    <name type="scientific">Prunus dulcis</name>
    <name type="common">Almond</name>
    <name type="synonym">Amygdalus dulcis</name>
    <dbReference type="NCBI Taxonomy" id="3755"/>
    <lineage>
        <taxon>Eukaryota</taxon>
        <taxon>Viridiplantae</taxon>
        <taxon>Streptophyta</taxon>
        <taxon>Embryophyta</taxon>
        <taxon>Tracheophyta</taxon>
        <taxon>Spermatophyta</taxon>
        <taxon>Magnoliopsida</taxon>
        <taxon>eudicotyledons</taxon>
        <taxon>Gunneridae</taxon>
        <taxon>Pentapetalae</taxon>
        <taxon>rosids</taxon>
        <taxon>fabids</taxon>
        <taxon>Rosales</taxon>
        <taxon>Rosaceae</taxon>
        <taxon>Amygdaloideae</taxon>
        <taxon>Amygdaleae</taxon>
        <taxon>Prunus</taxon>
    </lineage>
</organism>
<feature type="compositionally biased region" description="Low complexity" evidence="1">
    <location>
        <begin position="122"/>
        <end position="135"/>
    </location>
</feature>
<evidence type="ECO:0000313" key="3">
    <source>
        <dbReference type="Proteomes" id="UP001054821"/>
    </source>
</evidence>
<accession>A0AAD4VGD9</accession>
<feature type="region of interest" description="Disordered" evidence="1">
    <location>
        <begin position="93"/>
        <end position="135"/>
    </location>
</feature>
<evidence type="ECO:0000256" key="1">
    <source>
        <dbReference type="SAM" id="MobiDB-lite"/>
    </source>
</evidence>
<keyword evidence="3" id="KW-1185">Reference proteome</keyword>
<evidence type="ECO:0000313" key="2">
    <source>
        <dbReference type="EMBL" id="KAI5323983.1"/>
    </source>
</evidence>
<dbReference type="Proteomes" id="UP001054821">
    <property type="component" value="Chromosome 6"/>
</dbReference>
<protein>
    <submittedName>
        <fullName evidence="2">Uncharacterized protein</fullName>
    </submittedName>
</protein>
<reference evidence="2 3" key="1">
    <citation type="journal article" date="2022" name="G3 (Bethesda)">
        <title>Whole-genome sequence and methylome profiling of the almond [Prunus dulcis (Mill.) D.A. Webb] cultivar 'Nonpareil'.</title>
        <authorList>
            <person name="D'Amico-Willman K.M."/>
            <person name="Ouma W.Z."/>
            <person name="Meulia T."/>
            <person name="Sideli G.M."/>
            <person name="Gradziel T.M."/>
            <person name="Fresnedo-Ramirez J."/>
        </authorList>
    </citation>
    <scope>NUCLEOTIDE SEQUENCE [LARGE SCALE GENOMIC DNA]</scope>
    <source>
        <strain evidence="2">Clone GOH B32 T37-40</strain>
    </source>
</reference>
<dbReference type="AlphaFoldDB" id="A0AAD4VGD9"/>